<accession>A0AAN9XXD1</accession>
<protein>
    <recommendedName>
        <fullName evidence="2">Cathepsin propeptide inhibitor domain-containing protein</fullName>
    </recommendedName>
</protein>
<sequence>MKHVITVCVMLWTCAYSVMSRTLYESDIAKAHQQWVSQYGRSYVDEAEKEKRFTIFMENLKFIENFNSGENKSYKLGLNQYSDLTEQEFIASHTGLNISNLPRSSSRRRHKVLVDQELMGSDKGYMKLLRETGQLGGLCGLATRPSYPTF</sequence>
<organism evidence="3 4">
    <name type="scientific">Psophocarpus tetragonolobus</name>
    <name type="common">Winged bean</name>
    <name type="synonym">Dolichos tetragonolobus</name>
    <dbReference type="NCBI Taxonomy" id="3891"/>
    <lineage>
        <taxon>Eukaryota</taxon>
        <taxon>Viridiplantae</taxon>
        <taxon>Streptophyta</taxon>
        <taxon>Embryophyta</taxon>
        <taxon>Tracheophyta</taxon>
        <taxon>Spermatophyta</taxon>
        <taxon>Magnoliopsida</taxon>
        <taxon>eudicotyledons</taxon>
        <taxon>Gunneridae</taxon>
        <taxon>Pentapetalae</taxon>
        <taxon>rosids</taxon>
        <taxon>fabids</taxon>
        <taxon>Fabales</taxon>
        <taxon>Fabaceae</taxon>
        <taxon>Papilionoideae</taxon>
        <taxon>50 kb inversion clade</taxon>
        <taxon>NPAAA clade</taxon>
        <taxon>indigoferoid/millettioid clade</taxon>
        <taxon>Phaseoleae</taxon>
        <taxon>Psophocarpus</taxon>
    </lineage>
</organism>
<name>A0AAN9XXD1_PSOTE</name>
<dbReference type="Gene3D" id="1.10.287.2250">
    <property type="match status" value="1"/>
</dbReference>
<dbReference type="InterPro" id="IPR038765">
    <property type="entry name" value="Papain-like_cys_pep_sf"/>
</dbReference>
<evidence type="ECO:0000259" key="2">
    <source>
        <dbReference type="SMART" id="SM00848"/>
    </source>
</evidence>
<evidence type="ECO:0000313" key="4">
    <source>
        <dbReference type="Proteomes" id="UP001386955"/>
    </source>
</evidence>
<feature type="chain" id="PRO_5042814928" description="Cathepsin propeptide inhibitor domain-containing protein" evidence="1">
    <location>
        <begin position="21"/>
        <end position="150"/>
    </location>
</feature>
<proteinExistence type="predicted"/>
<dbReference type="Proteomes" id="UP001386955">
    <property type="component" value="Unassembled WGS sequence"/>
</dbReference>
<dbReference type="EMBL" id="JAYMYS010000001">
    <property type="protein sequence ID" value="KAK7412439.1"/>
    <property type="molecule type" value="Genomic_DNA"/>
</dbReference>
<feature type="domain" description="Cathepsin propeptide inhibitor" evidence="2">
    <location>
        <begin position="32"/>
        <end position="89"/>
    </location>
</feature>
<evidence type="ECO:0000313" key="3">
    <source>
        <dbReference type="EMBL" id="KAK7412439.1"/>
    </source>
</evidence>
<dbReference type="InterPro" id="IPR013201">
    <property type="entry name" value="Prot_inhib_I29"/>
</dbReference>
<dbReference type="SMART" id="SM00848">
    <property type="entry name" value="Inhibitor_I29"/>
    <property type="match status" value="1"/>
</dbReference>
<dbReference type="SUPFAM" id="SSF54001">
    <property type="entry name" value="Cysteine proteinases"/>
    <property type="match status" value="1"/>
</dbReference>
<evidence type="ECO:0000256" key="1">
    <source>
        <dbReference type="SAM" id="SignalP"/>
    </source>
</evidence>
<dbReference type="Pfam" id="PF08246">
    <property type="entry name" value="Inhibitor_I29"/>
    <property type="match status" value="1"/>
</dbReference>
<feature type="signal peptide" evidence="1">
    <location>
        <begin position="1"/>
        <end position="20"/>
    </location>
</feature>
<gene>
    <name evidence="3" type="ORF">VNO78_03900</name>
</gene>
<keyword evidence="4" id="KW-1185">Reference proteome</keyword>
<reference evidence="3 4" key="1">
    <citation type="submission" date="2024-01" db="EMBL/GenBank/DDBJ databases">
        <title>The genomes of 5 underutilized Papilionoideae crops provide insights into root nodulation and disease resistanc.</title>
        <authorList>
            <person name="Jiang F."/>
        </authorList>
    </citation>
    <scope>NUCLEOTIDE SEQUENCE [LARGE SCALE GENOMIC DNA]</scope>
    <source>
        <strain evidence="3">DUOXIRENSHENG_FW03</strain>
        <tissue evidence="3">Leaves</tissue>
    </source>
</reference>
<keyword evidence="1" id="KW-0732">Signal</keyword>
<comment type="caution">
    <text evidence="3">The sequence shown here is derived from an EMBL/GenBank/DDBJ whole genome shotgun (WGS) entry which is preliminary data.</text>
</comment>
<dbReference type="AlphaFoldDB" id="A0AAN9XXD1"/>